<keyword evidence="6" id="KW-1185">Reference proteome</keyword>
<dbReference type="InterPro" id="IPR027417">
    <property type="entry name" value="P-loop_NTPase"/>
</dbReference>
<reference evidence="5 6" key="1">
    <citation type="submission" date="2019-03" db="EMBL/GenBank/DDBJ databases">
        <title>Genomics of glacier-inhabiting Cryobacterium strains.</title>
        <authorList>
            <person name="Liu Q."/>
            <person name="Xin Y.-H."/>
        </authorList>
    </citation>
    <scope>NUCLEOTIDE SEQUENCE [LARGE SCALE GENOMIC DNA]</scope>
    <source>
        <strain evidence="5 6">Hz16</strain>
    </source>
</reference>
<evidence type="ECO:0000256" key="1">
    <source>
        <dbReference type="ARBA" id="ARBA00022801"/>
    </source>
</evidence>
<dbReference type="Pfam" id="PF00176">
    <property type="entry name" value="SNF2-rel_dom"/>
    <property type="match status" value="1"/>
</dbReference>
<dbReference type="RefSeq" id="WP_134550669.1">
    <property type="nucleotide sequence ID" value="NZ_SOHL01000006.1"/>
</dbReference>
<dbReference type="PANTHER" id="PTHR10799">
    <property type="entry name" value="SNF2/RAD54 HELICASE FAMILY"/>
    <property type="match status" value="1"/>
</dbReference>
<dbReference type="SMART" id="SM00487">
    <property type="entry name" value="DEXDc"/>
    <property type="match status" value="1"/>
</dbReference>
<dbReference type="InterPro" id="IPR038718">
    <property type="entry name" value="SNF2-like_sf"/>
</dbReference>
<dbReference type="Pfam" id="PF00271">
    <property type="entry name" value="Helicase_C"/>
    <property type="match status" value="1"/>
</dbReference>
<evidence type="ECO:0000256" key="2">
    <source>
        <dbReference type="SAM" id="MobiDB-lite"/>
    </source>
</evidence>
<dbReference type="GO" id="GO:0004386">
    <property type="term" value="F:helicase activity"/>
    <property type="evidence" value="ECO:0007669"/>
    <property type="project" value="UniProtKB-KW"/>
</dbReference>
<dbReference type="Proteomes" id="UP000297983">
    <property type="component" value="Unassembled WGS sequence"/>
</dbReference>
<dbReference type="GO" id="GO:0005524">
    <property type="term" value="F:ATP binding"/>
    <property type="evidence" value="ECO:0007669"/>
    <property type="project" value="InterPro"/>
</dbReference>
<keyword evidence="5" id="KW-0347">Helicase</keyword>
<evidence type="ECO:0000313" key="5">
    <source>
        <dbReference type="EMBL" id="TFD72978.1"/>
    </source>
</evidence>
<dbReference type="InterPro" id="IPR001650">
    <property type="entry name" value="Helicase_C-like"/>
</dbReference>
<feature type="region of interest" description="Disordered" evidence="2">
    <location>
        <begin position="1"/>
        <end position="34"/>
    </location>
</feature>
<dbReference type="CDD" id="cd18793">
    <property type="entry name" value="SF2_C_SNF"/>
    <property type="match status" value="1"/>
</dbReference>
<dbReference type="InterPro" id="IPR014001">
    <property type="entry name" value="Helicase_ATP-bd"/>
</dbReference>
<feature type="domain" description="Helicase ATP-binding" evidence="3">
    <location>
        <begin position="457"/>
        <end position="623"/>
    </location>
</feature>
<dbReference type="AlphaFoldDB" id="A0A4R9AYJ6"/>
<dbReference type="InterPro" id="IPR049730">
    <property type="entry name" value="SNF2/RAD54-like_C"/>
</dbReference>
<sequence>MTDSAGAPANGPDGTAAWKRLVLPGEPPHGASALPRIGNFGQPRPSATGPKVPMGLQFELREQTPRTNDRWRGPTAKPVKTLAAGHGDFRLGVRPVIQNANGNWVRSNVTWSHLTFQLNRFNLDPEHHRWISQFAALYKAVREVYTSQETDWIYLDNFTSPLLWPLLREAEQLGIGFVGSKKDVSVRVGSLAEISLDVSQADAAGPLVLQARLHIDDTGHPLEAAGIIAGHGVYSARFGTPTVFTLAPTAGPLSAEQRHLVGQVDAAAVPAADTAEFLGTVYPSLQRSVAVTSLDASVRFPEVLPHNLERTEVPHLVITTVETDQRDWFDLGVIVTVGAITVPFGPLFKALAKGQTRLKLVDNSFLSLEQPEFEQLHELINEARALQEWETGLRISRYQASLWSDFEDLADETVPATSWRAAAAGLKDLAGIDAVPLPAGVQAILRPYQQEGFAWLAFLWKHQLGGVLADDMGLGKTLQTLAALVHATESTLTFPLPGPFLVVAPTSVVANWLNEATRFTPGLQVRTLTATESKSRRLIADAAADVDVLVTSYALFRLDFDAYQAVTWAGLILDEAQFVKNRTSRAYACAKELNTPFKLAITGTPLENNLMDLWSLFSIVAPGLFASSRKFIEDYVRPVTLGSSPERLAKLRRRIRPLILRRTKEVVARDLPAKQEQELQIALNPAHQKLYDTFLQRERQKLYGLIEELDKNRFIIFRSLTLLRLLSLDASLVDKKYAGVRSSKLDALFEQLDDVIAEGHKALIFSQFTSFLKLAAARLDAQGVPYCYLDGSTLRRSEVIDRFKSGVAPVFLISLKAGGFGLNLTEADYVFLLDPWWNPQAEAQAVDRTHRIGQTRNVMVYRLVATGTIEEKVVALQKQKSQLFTAVLDDDAMFSSALTADDIRGLLEP</sequence>
<evidence type="ECO:0000313" key="6">
    <source>
        <dbReference type="Proteomes" id="UP000297983"/>
    </source>
</evidence>
<keyword evidence="5" id="KW-0547">Nucleotide-binding</keyword>
<accession>A0A4R9AYJ6</accession>
<evidence type="ECO:0000259" key="3">
    <source>
        <dbReference type="PROSITE" id="PS51192"/>
    </source>
</evidence>
<keyword evidence="5" id="KW-0067">ATP-binding</keyword>
<feature type="domain" description="Helicase C-terminal" evidence="4">
    <location>
        <begin position="748"/>
        <end position="899"/>
    </location>
</feature>
<dbReference type="SMART" id="SM00490">
    <property type="entry name" value="HELICc"/>
    <property type="match status" value="1"/>
</dbReference>
<evidence type="ECO:0000259" key="4">
    <source>
        <dbReference type="PROSITE" id="PS51194"/>
    </source>
</evidence>
<keyword evidence="1" id="KW-0378">Hydrolase</keyword>
<gene>
    <name evidence="5" type="ORF">E3T50_03850</name>
</gene>
<name>A0A4R9AYJ6_9MICO</name>
<dbReference type="Gene3D" id="3.40.50.300">
    <property type="entry name" value="P-loop containing nucleotide triphosphate hydrolases"/>
    <property type="match status" value="1"/>
</dbReference>
<protein>
    <submittedName>
        <fullName evidence="5">DEAD/DEAH box helicase</fullName>
    </submittedName>
</protein>
<dbReference type="SUPFAM" id="SSF52540">
    <property type="entry name" value="P-loop containing nucleoside triphosphate hydrolases"/>
    <property type="match status" value="2"/>
</dbReference>
<proteinExistence type="predicted"/>
<dbReference type="PROSITE" id="PS51192">
    <property type="entry name" value="HELICASE_ATP_BIND_1"/>
    <property type="match status" value="1"/>
</dbReference>
<dbReference type="InterPro" id="IPR000330">
    <property type="entry name" value="SNF2_N"/>
</dbReference>
<organism evidence="5 6">
    <name type="scientific">Cryobacterium gelidum</name>
    <dbReference type="NCBI Taxonomy" id="1259164"/>
    <lineage>
        <taxon>Bacteria</taxon>
        <taxon>Bacillati</taxon>
        <taxon>Actinomycetota</taxon>
        <taxon>Actinomycetes</taxon>
        <taxon>Micrococcales</taxon>
        <taxon>Microbacteriaceae</taxon>
        <taxon>Cryobacterium</taxon>
    </lineage>
</organism>
<dbReference type="Gene3D" id="3.40.50.10810">
    <property type="entry name" value="Tandem AAA-ATPase domain"/>
    <property type="match status" value="1"/>
</dbReference>
<dbReference type="GO" id="GO:0016787">
    <property type="term" value="F:hydrolase activity"/>
    <property type="evidence" value="ECO:0007669"/>
    <property type="project" value="UniProtKB-KW"/>
</dbReference>
<dbReference type="PROSITE" id="PS51194">
    <property type="entry name" value="HELICASE_CTER"/>
    <property type="match status" value="1"/>
</dbReference>
<comment type="caution">
    <text evidence="5">The sequence shown here is derived from an EMBL/GenBank/DDBJ whole genome shotgun (WGS) entry which is preliminary data.</text>
</comment>
<dbReference type="EMBL" id="SOHL01000006">
    <property type="protein sequence ID" value="TFD72978.1"/>
    <property type="molecule type" value="Genomic_DNA"/>
</dbReference>